<dbReference type="PROSITE" id="PS01081">
    <property type="entry name" value="HTH_TETR_1"/>
    <property type="match status" value="1"/>
</dbReference>
<dbReference type="GeneID" id="67453832"/>
<dbReference type="InterPro" id="IPR001647">
    <property type="entry name" value="HTH_TetR"/>
</dbReference>
<gene>
    <name evidence="6" type="ORF">SA3R_01135</name>
</gene>
<dbReference type="InterPro" id="IPR009057">
    <property type="entry name" value="Homeodomain-like_sf"/>
</dbReference>
<keyword evidence="3" id="KW-0804">Transcription</keyword>
<dbReference type="OrthoDB" id="270177at2"/>
<reference evidence="6 7" key="1">
    <citation type="journal article" date="2016" name="Front. Microbiol.">
        <title>Genomic Resource of Rice Seed Associated Bacteria.</title>
        <authorList>
            <person name="Midha S."/>
            <person name="Bansal K."/>
            <person name="Sharma S."/>
            <person name="Kumar N."/>
            <person name="Patil P.P."/>
            <person name="Chaudhry V."/>
            <person name="Patil P.B."/>
        </authorList>
    </citation>
    <scope>NUCLEOTIDE SEQUENCE [LARGE SCALE GENOMIC DNA]</scope>
    <source>
        <strain evidence="6 7">SA3</strain>
    </source>
</reference>
<dbReference type="EMBL" id="LDSE01000001">
    <property type="protein sequence ID" value="KTS69858.1"/>
    <property type="molecule type" value="Genomic_DNA"/>
</dbReference>
<dbReference type="Pfam" id="PF00440">
    <property type="entry name" value="TetR_N"/>
    <property type="match status" value="1"/>
</dbReference>
<name>A0A8E1S449_9GAMM</name>
<dbReference type="Proteomes" id="UP000071979">
    <property type="component" value="Unassembled WGS sequence"/>
</dbReference>
<dbReference type="AlphaFoldDB" id="A0A8E1S449"/>
<sequence length="205" mass="22835">MTSKPNPAPAARERGRPRNFDIDEALDSAMIVFRQKGFHAASIADLGEAMNLTAGSIYKAFQDKRSLFLRVFERYILLRNVDLRTRLQQYPTGRARIAELLQFYLDSASEIEGRRGCLVVGSTVELQTLDEELSQLVREAVLRNRNFLTSLVEQGQEDGSISPRLDADTAAGLLLCVAFGMRVVGKIQDVTNGKETINMVLSILD</sequence>
<evidence type="ECO:0000256" key="3">
    <source>
        <dbReference type="ARBA" id="ARBA00023163"/>
    </source>
</evidence>
<feature type="DNA-binding region" description="H-T-H motif" evidence="4">
    <location>
        <begin position="42"/>
        <end position="61"/>
    </location>
</feature>
<keyword evidence="1" id="KW-0805">Transcription regulation</keyword>
<evidence type="ECO:0000313" key="6">
    <source>
        <dbReference type="EMBL" id="KTS69858.1"/>
    </source>
</evidence>
<dbReference type="InterPro" id="IPR023772">
    <property type="entry name" value="DNA-bd_HTH_TetR-type_CS"/>
</dbReference>
<evidence type="ECO:0000256" key="1">
    <source>
        <dbReference type="ARBA" id="ARBA00023015"/>
    </source>
</evidence>
<dbReference type="InterPro" id="IPR036271">
    <property type="entry name" value="Tet_transcr_reg_TetR-rel_C_sf"/>
</dbReference>
<feature type="domain" description="HTH tetR-type" evidence="5">
    <location>
        <begin position="19"/>
        <end position="79"/>
    </location>
</feature>
<comment type="caution">
    <text evidence="6">The sequence shown here is derived from an EMBL/GenBank/DDBJ whole genome shotgun (WGS) entry which is preliminary data.</text>
</comment>
<protein>
    <submittedName>
        <fullName evidence="6">Transcriptional regulator</fullName>
    </submittedName>
</protein>
<dbReference type="PANTHER" id="PTHR47506:SF10">
    <property type="entry name" value="TRANSCRIPTIONAL REGULATORY PROTEIN"/>
    <property type="match status" value="1"/>
</dbReference>
<evidence type="ECO:0000259" key="5">
    <source>
        <dbReference type="PROSITE" id="PS50977"/>
    </source>
</evidence>
<evidence type="ECO:0000256" key="2">
    <source>
        <dbReference type="ARBA" id="ARBA00023125"/>
    </source>
</evidence>
<dbReference type="PANTHER" id="PTHR47506">
    <property type="entry name" value="TRANSCRIPTIONAL REGULATORY PROTEIN"/>
    <property type="match status" value="1"/>
</dbReference>
<evidence type="ECO:0000313" key="7">
    <source>
        <dbReference type="Proteomes" id="UP000071979"/>
    </source>
</evidence>
<dbReference type="RefSeq" id="WP_058775115.1">
    <property type="nucleotide sequence ID" value="NZ_CP074351.1"/>
</dbReference>
<dbReference type="GO" id="GO:0003677">
    <property type="term" value="F:DNA binding"/>
    <property type="evidence" value="ECO:0007669"/>
    <property type="project" value="UniProtKB-UniRule"/>
</dbReference>
<dbReference type="Gene3D" id="1.10.10.60">
    <property type="entry name" value="Homeodomain-like"/>
    <property type="match status" value="1"/>
</dbReference>
<dbReference type="Pfam" id="PF16925">
    <property type="entry name" value="TetR_C_13"/>
    <property type="match status" value="1"/>
</dbReference>
<dbReference type="SUPFAM" id="SSF46689">
    <property type="entry name" value="Homeodomain-like"/>
    <property type="match status" value="1"/>
</dbReference>
<accession>A0A8E1S449</accession>
<organism evidence="6 7">
    <name type="scientific">Pantoea dispersa</name>
    <dbReference type="NCBI Taxonomy" id="59814"/>
    <lineage>
        <taxon>Bacteria</taxon>
        <taxon>Pseudomonadati</taxon>
        <taxon>Pseudomonadota</taxon>
        <taxon>Gammaproteobacteria</taxon>
        <taxon>Enterobacterales</taxon>
        <taxon>Erwiniaceae</taxon>
        <taxon>Pantoea</taxon>
    </lineage>
</organism>
<dbReference type="SUPFAM" id="SSF48498">
    <property type="entry name" value="Tetracyclin repressor-like, C-terminal domain"/>
    <property type="match status" value="1"/>
</dbReference>
<proteinExistence type="predicted"/>
<dbReference type="Gene3D" id="1.10.357.10">
    <property type="entry name" value="Tetracycline Repressor, domain 2"/>
    <property type="match status" value="1"/>
</dbReference>
<dbReference type="InterPro" id="IPR011075">
    <property type="entry name" value="TetR_C"/>
</dbReference>
<dbReference type="PROSITE" id="PS50977">
    <property type="entry name" value="HTH_TETR_2"/>
    <property type="match status" value="1"/>
</dbReference>
<evidence type="ECO:0000256" key="4">
    <source>
        <dbReference type="PROSITE-ProRule" id="PRU00335"/>
    </source>
</evidence>
<keyword evidence="2 4" id="KW-0238">DNA-binding</keyword>